<name>A0A9D1JMH0_9BACT</name>
<organism evidence="1 2">
    <name type="scientific">Candidatus Scatousia excrementigallinarum</name>
    <dbReference type="NCBI Taxonomy" id="2840935"/>
    <lineage>
        <taxon>Bacteria</taxon>
        <taxon>Candidatus Scatousia</taxon>
    </lineage>
</organism>
<accession>A0A9D1JMH0</accession>
<evidence type="ECO:0000313" key="1">
    <source>
        <dbReference type="EMBL" id="HIS35901.1"/>
    </source>
</evidence>
<protein>
    <submittedName>
        <fullName evidence="1">Uncharacterized protein</fullName>
    </submittedName>
</protein>
<dbReference type="Proteomes" id="UP000823928">
    <property type="component" value="Unassembled WGS sequence"/>
</dbReference>
<sequence length="179" mass="20610">MEINFTGIRNASYIIEKTSKGSFPIKDRILNVQLTNDANGYELSDFINLTKPTGKLFINPFHKDFINIDHFSINQNDMPTLYLNGEPLVTSDEHLPLFSFIAKLTKKIAKMPEEKFINDLGYFKSAYADKALLMSRKISEELNEPFPHCLERFHQPDKIKKGAAKINNLIQEMMAEYFA</sequence>
<dbReference type="EMBL" id="DVIU01000096">
    <property type="protein sequence ID" value="HIS35901.1"/>
    <property type="molecule type" value="Genomic_DNA"/>
</dbReference>
<reference evidence="1" key="2">
    <citation type="journal article" date="2021" name="PeerJ">
        <title>Extensive microbial diversity within the chicken gut microbiome revealed by metagenomics and culture.</title>
        <authorList>
            <person name="Gilroy R."/>
            <person name="Ravi A."/>
            <person name="Getino M."/>
            <person name="Pursley I."/>
            <person name="Horton D.L."/>
            <person name="Alikhan N.F."/>
            <person name="Baker D."/>
            <person name="Gharbi K."/>
            <person name="Hall N."/>
            <person name="Watson M."/>
            <person name="Adriaenssens E.M."/>
            <person name="Foster-Nyarko E."/>
            <person name="Jarju S."/>
            <person name="Secka A."/>
            <person name="Antonio M."/>
            <person name="Oren A."/>
            <person name="Chaudhuri R.R."/>
            <person name="La Ragione R."/>
            <person name="Hildebrand F."/>
            <person name="Pallen M.J."/>
        </authorList>
    </citation>
    <scope>NUCLEOTIDE SEQUENCE</scope>
    <source>
        <strain evidence="1">6276</strain>
    </source>
</reference>
<proteinExistence type="predicted"/>
<dbReference type="AlphaFoldDB" id="A0A9D1JMH0"/>
<gene>
    <name evidence="1" type="ORF">IAC10_04645</name>
</gene>
<reference evidence="1" key="1">
    <citation type="submission" date="2020-10" db="EMBL/GenBank/DDBJ databases">
        <authorList>
            <person name="Gilroy R."/>
        </authorList>
    </citation>
    <scope>NUCLEOTIDE SEQUENCE</scope>
    <source>
        <strain evidence="1">6276</strain>
    </source>
</reference>
<comment type="caution">
    <text evidence="1">The sequence shown here is derived from an EMBL/GenBank/DDBJ whole genome shotgun (WGS) entry which is preliminary data.</text>
</comment>
<evidence type="ECO:0000313" key="2">
    <source>
        <dbReference type="Proteomes" id="UP000823928"/>
    </source>
</evidence>